<organism evidence="1 2">
    <name type="scientific">Plasmodium ovale</name>
    <name type="common">malaria parasite P. ovale</name>
    <dbReference type="NCBI Taxonomy" id="36330"/>
    <lineage>
        <taxon>Eukaryota</taxon>
        <taxon>Sar</taxon>
        <taxon>Alveolata</taxon>
        <taxon>Apicomplexa</taxon>
        <taxon>Aconoidasida</taxon>
        <taxon>Haemosporida</taxon>
        <taxon>Plasmodiidae</taxon>
        <taxon>Plasmodium</taxon>
        <taxon>Plasmodium (Plasmodium)</taxon>
    </lineage>
</organism>
<dbReference type="Proteomes" id="UP000243200">
    <property type="component" value="Unassembled WGS sequence"/>
</dbReference>
<gene>
    <name evidence="1" type="primary">PowCR01_000217100</name>
    <name evidence="1" type="ORF">POWCR01_000217100</name>
</gene>
<name>A0A1C3KKF0_PLAOA</name>
<evidence type="ECO:0008006" key="3">
    <source>
        <dbReference type="Google" id="ProtNLM"/>
    </source>
</evidence>
<sequence>MGLTLEDLAKEKPFENDSEYRKLFKELDNDKSFKSHLQITFTILRRSHAQNNVYLHNIKPLKYYFCVYYKYRFYQKLITDNIDNECINEINATWKRQKNAFSNSIHIPCKFHANTLEDVKIIKVLYDHIIFPSIREKENSLKRIDKCEYCDYLKIVYKILLFTSLGSLIHHATKSITDIWKDTQEDRSELFFRETEAENEYFQNPPISILYNMSELH</sequence>
<accession>A0A1C3KKF0</accession>
<dbReference type="VEuPathDB" id="PlasmoDB:POWCR01_000217100"/>
<reference evidence="1 2" key="1">
    <citation type="submission" date="2016-06" db="EMBL/GenBank/DDBJ databases">
        <authorList>
            <consortium name="Pathogen Informatics"/>
        </authorList>
    </citation>
    <scope>NUCLEOTIDE SEQUENCE [LARGE SCALE GENOMIC DNA]</scope>
</reference>
<evidence type="ECO:0000313" key="2">
    <source>
        <dbReference type="Proteomes" id="UP000243200"/>
    </source>
</evidence>
<protein>
    <recommendedName>
        <fullName evidence="3">PIR protein</fullName>
    </recommendedName>
</protein>
<dbReference type="EMBL" id="FLRJ01000709">
    <property type="protein sequence ID" value="SBT74438.1"/>
    <property type="molecule type" value="Genomic_DNA"/>
</dbReference>
<proteinExistence type="predicted"/>
<evidence type="ECO:0000313" key="1">
    <source>
        <dbReference type="EMBL" id="SBT74438.1"/>
    </source>
</evidence>
<dbReference type="AlphaFoldDB" id="A0A1C3KKF0"/>